<reference evidence="2 3" key="1">
    <citation type="submission" date="2019-03" db="EMBL/GenBank/DDBJ databases">
        <title>First draft genome of Liparis tanakae, snailfish: a comprehensive survey of snailfish specific genes.</title>
        <authorList>
            <person name="Kim W."/>
            <person name="Song I."/>
            <person name="Jeong J.-H."/>
            <person name="Kim D."/>
            <person name="Kim S."/>
            <person name="Ryu S."/>
            <person name="Song J.Y."/>
            <person name="Lee S.K."/>
        </authorList>
    </citation>
    <scope>NUCLEOTIDE SEQUENCE [LARGE SCALE GENOMIC DNA]</scope>
    <source>
        <tissue evidence="2">Muscle</tissue>
    </source>
</reference>
<sequence>MVEPLRERDVQPSSASTTQANSPREAAARLHIVLHVYVSSVHPRQPVNAVIPVSHDTDPRKRLTHWAGRHRRGAGRSGAGARRPYVELCAFRKQQQFSPERPAIDPPSTICIASICSIRRPPPGRSVYFGARITKSVRDSIRMRTRPKNPLQLCADNTSVRYRFVFPLATRPSPLSPACHAVRM</sequence>
<proteinExistence type="predicted"/>
<organism evidence="2 3">
    <name type="scientific">Liparis tanakae</name>
    <name type="common">Tanaka's snailfish</name>
    <dbReference type="NCBI Taxonomy" id="230148"/>
    <lineage>
        <taxon>Eukaryota</taxon>
        <taxon>Metazoa</taxon>
        <taxon>Chordata</taxon>
        <taxon>Craniata</taxon>
        <taxon>Vertebrata</taxon>
        <taxon>Euteleostomi</taxon>
        <taxon>Actinopterygii</taxon>
        <taxon>Neopterygii</taxon>
        <taxon>Teleostei</taxon>
        <taxon>Neoteleostei</taxon>
        <taxon>Acanthomorphata</taxon>
        <taxon>Eupercaria</taxon>
        <taxon>Perciformes</taxon>
        <taxon>Cottioidei</taxon>
        <taxon>Cottales</taxon>
        <taxon>Liparidae</taxon>
        <taxon>Liparis</taxon>
    </lineage>
</organism>
<evidence type="ECO:0000313" key="3">
    <source>
        <dbReference type="Proteomes" id="UP000314294"/>
    </source>
</evidence>
<evidence type="ECO:0000313" key="2">
    <source>
        <dbReference type="EMBL" id="TNN59202.1"/>
    </source>
</evidence>
<keyword evidence="3" id="KW-1185">Reference proteome</keyword>
<comment type="caution">
    <text evidence="2">The sequence shown here is derived from an EMBL/GenBank/DDBJ whole genome shotgun (WGS) entry which is preliminary data.</text>
</comment>
<evidence type="ECO:0000256" key="1">
    <source>
        <dbReference type="SAM" id="MobiDB-lite"/>
    </source>
</evidence>
<feature type="compositionally biased region" description="Polar residues" evidence="1">
    <location>
        <begin position="11"/>
        <end position="22"/>
    </location>
</feature>
<feature type="region of interest" description="Disordered" evidence="1">
    <location>
        <begin position="1"/>
        <end position="24"/>
    </location>
</feature>
<name>A0A4Z2H2W2_9TELE</name>
<dbReference type="EMBL" id="SRLO01000361">
    <property type="protein sequence ID" value="TNN59202.1"/>
    <property type="molecule type" value="Genomic_DNA"/>
</dbReference>
<dbReference type="Proteomes" id="UP000314294">
    <property type="component" value="Unassembled WGS sequence"/>
</dbReference>
<dbReference type="AlphaFoldDB" id="A0A4Z2H2W2"/>
<feature type="compositionally biased region" description="Basic and acidic residues" evidence="1">
    <location>
        <begin position="1"/>
        <end position="10"/>
    </location>
</feature>
<accession>A0A4Z2H2W2</accession>
<gene>
    <name evidence="2" type="ORF">EYF80_030575</name>
</gene>
<protein>
    <submittedName>
        <fullName evidence="2">Uncharacterized protein</fullName>
    </submittedName>
</protein>